<dbReference type="Proteomes" id="UP001189429">
    <property type="component" value="Unassembled WGS sequence"/>
</dbReference>
<sequence>VHIEFLKRLRAANLLDFSLSVRRRVGCFSAWKKSGAQRLALVARIPNCFFEEPDPVQLASGACFANLQLDAGPPLVLGGADIKVAFYAVAMPEELRHLFGFEPIKAWELGVTRVGGEAVEPGDRVFPVIAALPMGWVLALQAFQSLHELLARREPDVDEHNALVDGRPPPGLEPIAHTECVDNFARFGRGPAVVRDVVARVRGRLVAAGPPTHEAQGSVGGDALGWHFTEGGRCSMSLRTARRLRQAPLRVVKLGRASGREMSALLGHFTTRGLIRREVLSASQACFAFAQQFKSGRGQLWPSVRRELRWMASPVFVAARELGAPWCSRARVFDASEWGCGVMSKTIDTRDVQIIGSYSDRTSSFHSKRHLILGDAMAVILSRTNGRGASSGLCRALRRSAAFALAANLYPAWRWLPAEWGAADAASRGRRSTCAGDWSRTSSAGAASTTAATSSLGTYASTDAFPGAGARRPRPPRQARVVREVGLGRAARGAARRAAHPPAPRARAAQGQRTVLERRSAPARQESEHRGQCDRILIWAKQQRLRTSRLEDLEATLVEMLNQMFYDGWRSNTASKMAAAVAYFRPEAGPGCSSLARVQLARWRLDPPPARLPLPWAAACLVARRLAQGGSWHMAAAVLFAFIHCLRPCELLRLRECDLAPPPRQSRQRGRRWSVILHPQELAITSKTGARD</sequence>
<feature type="region of interest" description="Disordered" evidence="1">
    <location>
        <begin position="488"/>
        <end position="528"/>
    </location>
</feature>
<keyword evidence="3" id="KW-1185">Reference proteome</keyword>
<protein>
    <recommendedName>
        <fullName evidence="4">RNA-directed RNA polymerase</fullName>
    </recommendedName>
</protein>
<dbReference type="EMBL" id="CAUYUJ010021370">
    <property type="protein sequence ID" value="CAK0904200.1"/>
    <property type="molecule type" value="Genomic_DNA"/>
</dbReference>
<feature type="region of interest" description="Disordered" evidence="1">
    <location>
        <begin position="432"/>
        <end position="452"/>
    </location>
</feature>
<accession>A0ABN9XWE6</accession>
<evidence type="ECO:0000256" key="1">
    <source>
        <dbReference type="SAM" id="MobiDB-lite"/>
    </source>
</evidence>
<evidence type="ECO:0000313" key="3">
    <source>
        <dbReference type="Proteomes" id="UP001189429"/>
    </source>
</evidence>
<name>A0ABN9XWE6_9DINO</name>
<feature type="compositionally biased region" description="Low complexity" evidence="1">
    <location>
        <begin position="441"/>
        <end position="452"/>
    </location>
</feature>
<evidence type="ECO:0008006" key="4">
    <source>
        <dbReference type="Google" id="ProtNLM"/>
    </source>
</evidence>
<feature type="compositionally biased region" description="Basic and acidic residues" evidence="1">
    <location>
        <begin position="515"/>
        <end position="528"/>
    </location>
</feature>
<evidence type="ECO:0000313" key="2">
    <source>
        <dbReference type="EMBL" id="CAK0904200.1"/>
    </source>
</evidence>
<feature type="non-terminal residue" evidence="2">
    <location>
        <position position="1"/>
    </location>
</feature>
<comment type="caution">
    <text evidence="2">The sequence shown here is derived from an EMBL/GenBank/DDBJ whole genome shotgun (WGS) entry which is preliminary data.</text>
</comment>
<reference evidence="2" key="1">
    <citation type="submission" date="2023-10" db="EMBL/GenBank/DDBJ databases">
        <authorList>
            <person name="Chen Y."/>
            <person name="Shah S."/>
            <person name="Dougan E. K."/>
            <person name="Thang M."/>
            <person name="Chan C."/>
        </authorList>
    </citation>
    <scope>NUCLEOTIDE SEQUENCE [LARGE SCALE GENOMIC DNA]</scope>
</reference>
<gene>
    <name evidence="2" type="ORF">PCOR1329_LOCUS80305</name>
</gene>
<feature type="non-terminal residue" evidence="2">
    <location>
        <position position="692"/>
    </location>
</feature>
<proteinExistence type="predicted"/>
<organism evidence="2 3">
    <name type="scientific">Prorocentrum cordatum</name>
    <dbReference type="NCBI Taxonomy" id="2364126"/>
    <lineage>
        <taxon>Eukaryota</taxon>
        <taxon>Sar</taxon>
        <taxon>Alveolata</taxon>
        <taxon>Dinophyceae</taxon>
        <taxon>Prorocentrales</taxon>
        <taxon>Prorocentraceae</taxon>
        <taxon>Prorocentrum</taxon>
    </lineage>
</organism>